<dbReference type="SUPFAM" id="SSF55073">
    <property type="entry name" value="Nucleotide cyclase"/>
    <property type="match status" value="1"/>
</dbReference>
<gene>
    <name evidence="2" type="ORF">WMG39_03345</name>
</gene>
<name>A0ABU8YHN1_9CYAN</name>
<dbReference type="InterPro" id="IPR000160">
    <property type="entry name" value="GGDEF_dom"/>
</dbReference>
<dbReference type="Gene3D" id="3.30.70.270">
    <property type="match status" value="1"/>
</dbReference>
<dbReference type="RefSeq" id="WP_340522438.1">
    <property type="nucleotide sequence ID" value="NZ_JBBLXS010000024.1"/>
</dbReference>
<comment type="caution">
    <text evidence="2">The sequence shown here is derived from an EMBL/GenBank/DDBJ whole genome shotgun (WGS) entry which is preliminary data.</text>
</comment>
<dbReference type="PANTHER" id="PTHR45138:SF9">
    <property type="entry name" value="DIGUANYLATE CYCLASE DGCM-RELATED"/>
    <property type="match status" value="1"/>
</dbReference>
<dbReference type="Pfam" id="PF00990">
    <property type="entry name" value="GGDEF"/>
    <property type="match status" value="1"/>
</dbReference>
<feature type="domain" description="GGDEF" evidence="1">
    <location>
        <begin position="1"/>
        <end position="73"/>
    </location>
</feature>
<proteinExistence type="predicted"/>
<keyword evidence="2" id="KW-0808">Transferase</keyword>
<organism evidence="2 3">
    <name type="scientific">Microcoleus anatoxicus PTRS2</name>
    <dbReference type="NCBI Taxonomy" id="2705321"/>
    <lineage>
        <taxon>Bacteria</taxon>
        <taxon>Bacillati</taxon>
        <taxon>Cyanobacteriota</taxon>
        <taxon>Cyanophyceae</taxon>
        <taxon>Oscillatoriophycideae</taxon>
        <taxon>Oscillatoriales</taxon>
        <taxon>Microcoleaceae</taxon>
        <taxon>Microcoleus</taxon>
        <taxon>Microcoleus anatoxicus</taxon>
    </lineage>
</organism>
<keyword evidence="2" id="KW-0548">Nucleotidyltransferase</keyword>
<dbReference type="EMBL" id="JBBLXS010000024">
    <property type="protein sequence ID" value="MEK0183879.1"/>
    <property type="molecule type" value="Genomic_DNA"/>
</dbReference>
<dbReference type="InterPro" id="IPR043128">
    <property type="entry name" value="Rev_trsase/Diguanyl_cyclase"/>
</dbReference>
<evidence type="ECO:0000313" key="2">
    <source>
        <dbReference type="EMBL" id="MEK0183879.1"/>
    </source>
</evidence>
<dbReference type="PANTHER" id="PTHR45138">
    <property type="entry name" value="REGULATORY COMPONENTS OF SENSORY TRANSDUCTION SYSTEM"/>
    <property type="match status" value="1"/>
</dbReference>
<dbReference type="GO" id="GO:0052621">
    <property type="term" value="F:diguanylate cyclase activity"/>
    <property type="evidence" value="ECO:0007669"/>
    <property type="project" value="UniProtKB-EC"/>
</dbReference>
<dbReference type="Proteomes" id="UP001384579">
    <property type="component" value="Unassembled WGS sequence"/>
</dbReference>
<reference evidence="2 3" key="1">
    <citation type="journal article" date="2020" name="Harmful Algae">
        <title>Molecular and morphological characterization of a novel dihydroanatoxin-a producing Microcoleus species (cyanobacteria) from the Russian River, California, USA.</title>
        <authorList>
            <person name="Conklin K.Y."/>
            <person name="Stancheva R."/>
            <person name="Otten T.G."/>
            <person name="Fadness R."/>
            <person name="Boyer G.L."/>
            <person name="Read B."/>
            <person name="Zhang X."/>
            <person name="Sheath R.G."/>
        </authorList>
    </citation>
    <scope>NUCLEOTIDE SEQUENCE [LARGE SCALE GENOMIC DNA]</scope>
    <source>
        <strain evidence="2 3">PTRS2</strain>
    </source>
</reference>
<dbReference type="InterPro" id="IPR029787">
    <property type="entry name" value="Nucleotide_cyclase"/>
</dbReference>
<accession>A0ABU8YHN1</accession>
<evidence type="ECO:0000259" key="1">
    <source>
        <dbReference type="PROSITE" id="PS50887"/>
    </source>
</evidence>
<dbReference type="InterPro" id="IPR050469">
    <property type="entry name" value="Diguanylate_Cyclase"/>
</dbReference>
<dbReference type="PROSITE" id="PS50887">
    <property type="entry name" value="GGDEF"/>
    <property type="match status" value="1"/>
</dbReference>
<sequence length="85" mass="9209">MEGTYQKAEEIRKAIAKLQLNYQGKKITSITASLGVASYPDRGRTGFAVIQATDAALYRAKAAGRNQVIVADRSGLKINLTYSCL</sequence>
<evidence type="ECO:0000313" key="3">
    <source>
        <dbReference type="Proteomes" id="UP001384579"/>
    </source>
</evidence>
<dbReference type="EC" id="2.7.7.65" evidence="2"/>
<dbReference type="NCBIfam" id="TIGR00254">
    <property type="entry name" value="GGDEF"/>
    <property type="match status" value="1"/>
</dbReference>
<keyword evidence="3" id="KW-1185">Reference proteome</keyword>
<protein>
    <submittedName>
        <fullName evidence="2">Diguanylate cyclase</fullName>
        <ecNumber evidence="2">2.7.7.65</ecNumber>
    </submittedName>
</protein>